<feature type="domain" description="RNase H type-1" evidence="2">
    <location>
        <begin position="279"/>
        <end position="408"/>
    </location>
</feature>
<protein>
    <submittedName>
        <fullName evidence="3">Reverse transcriptase domain-containing protein</fullName>
    </submittedName>
</protein>
<keyword evidence="3" id="KW-0548">Nucleotidyltransferase</keyword>
<proteinExistence type="predicted"/>
<sequence>MVEEDEDKTTFFAGEGVYCYRKMPFSLKNARATYQRLLDKVFNDQIGINLEAYIDDMVIKSTSEEDMLTDIKETFQRFRSINMKLNPKKCSFGVEEGLFLGHIITKQGIRANPSKVKAITDTEQPKTLKDIHSLNGKLAALSRFMSKGAERKHKRNFICEKGRRTCYHLLRKQSPTGSRAQLPCTGKTHNSIGTRSEKAAKIFSGTYDSDPNQLALTKLKNSGRVAKWAIKLGEHDIVFRARGDSNKETPKDFLIKAPPEDNRKEVGRKTNTKLEETKPSCEWKLYTDGASSFDGLGAGLMLIDPEGKEYTYALRFEFETTNNEADYEALLVGLRIAQEMEIVNLAIFVDSKLLVNQIKGIYAAKQPAIREYLQSTKETLRRFRSYIIEHIRRNQNKKADALSKLASMTFEHLTKEVLVEVLARRKIKIKAPQYKLIRVSLYKKSFYTPWLRCIASPKTDDVIKEIHEGSCGFNTEPCSMVVRITKQGYYWPSMHRNVARIIQDCEKCKEQSVVRKRAKIEAIAAGNAWTFSH</sequence>
<dbReference type="Gene3D" id="1.10.340.70">
    <property type="match status" value="1"/>
</dbReference>
<dbReference type="Gene3D" id="3.30.70.270">
    <property type="match status" value="1"/>
</dbReference>
<organism evidence="3 4">
    <name type="scientific">Tanacetum coccineum</name>
    <dbReference type="NCBI Taxonomy" id="301880"/>
    <lineage>
        <taxon>Eukaryota</taxon>
        <taxon>Viridiplantae</taxon>
        <taxon>Streptophyta</taxon>
        <taxon>Embryophyta</taxon>
        <taxon>Tracheophyta</taxon>
        <taxon>Spermatophyta</taxon>
        <taxon>Magnoliopsida</taxon>
        <taxon>eudicotyledons</taxon>
        <taxon>Gunneridae</taxon>
        <taxon>Pentapetalae</taxon>
        <taxon>asterids</taxon>
        <taxon>campanulids</taxon>
        <taxon>Asterales</taxon>
        <taxon>Asteraceae</taxon>
        <taxon>Asteroideae</taxon>
        <taxon>Anthemideae</taxon>
        <taxon>Anthemidinae</taxon>
        <taxon>Tanacetum</taxon>
    </lineage>
</organism>
<feature type="region of interest" description="Disordered" evidence="1">
    <location>
        <begin position="249"/>
        <end position="274"/>
    </location>
</feature>
<reference evidence="3" key="1">
    <citation type="journal article" date="2022" name="Int. J. Mol. Sci.">
        <title>Draft Genome of Tanacetum Coccineum: Genomic Comparison of Closely Related Tanacetum-Family Plants.</title>
        <authorList>
            <person name="Yamashiro T."/>
            <person name="Shiraishi A."/>
            <person name="Nakayama K."/>
            <person name="Satake H."/>
        </authorList>
    </citation>
    <scope>NUCLEOTIDE SEQUENCE</scope>
</reference>
<dbReference type="PROSITE" id="PS50879">
    <property type="entry name" value="RNASE_H_1"/>
    <property type="match status" value="1"/>
</dbReference>
<evidence type="ECO:0000259" key="2">
    <source>
        <dbReference type="PROSITE" id="PS50879"/>
    </source>
</evidence>
<dbReference type="PANTHER" id="PTHR48475">
    <property type="entry name" value="RIBONUCLEASE H"/>
    <property type="match status" value="1"/>
</dbReference>
<dbReference type="Pfam" id="PF13456">
    <property type="entry name" value="RVT_3"/>
    <property type="match status" value="1"/>
</dbReference>
<keyword evidence="3" id="KW-0695">RNA-directed DNA polymerase</keyword>
<dbReference type="Pfam" id="PF00078">
    <property type="entry name" value="RVT_1"/>
    <property type="match status" value="1"/>
</dbReference>
<dbReference type="InterPro" id="IPR036397">
    <property type="entry name" value="RNaseH_sf"/>
</dbReference>
<dbReference type="InterPro" id="IPR002156">
    <property type="entry name" value="RNaseH_domain"/>
</dbReference>
<dbReference type="Proteomes" id="UP001151760">
    <property type="component" value="Unassembled WGS sequence"/>
</dbReference>
<dbReference type="InterPro" id="IPR043502">
    <property type="entry name" value="DNA/RNA_pol_sf"/>
</dbReference>
<dbReference type="InterPro" id="IPR000477">
    <property type="entry name" value="RT_dom"/>
</dbReference>
<dbReference type="Gene3D" id="3.30.420.10">
    <property type="entry name" value="Ribonuclease H-like superfamily/Ribonuclease H"/>
    <property type="match status" value="1"/>
</dbReference>
<dbReference type="GO" id="GO:0003964">
    <property type="term" value="F:RNA-directed DNA polymerase activity"/>
    <property type="evidence" value="ECO:0007669"/>
    <property type="project" value="UniProtKB-KW"/>
</dbReference>
<dbReference type="InterPro" id="IPR043128">
    <property type="entry name" value="Rev_trsase/Diguanyl_cyclase"/>
</dbReference>
<evidence type="ECO:0000313" key="4">
    <source>
        <dbReference type="Proteomes" id="UP001151760"/>
    </source>
</evidence>
<dbReference type="SUPFAM" id="SSF56672">
    <property type="entry name" value="DNA/RNA polymerases"/>
    <property type="match status" value="1"/>
</dbReference>
<keyword evidence="4" id="KW-1185">Reference proteome</keyword>
<dbReference type="InterPro" id="IPR012337">
    <property type="entry name" value="RNaseH-like_sf"/>
</dbReference>
<gene>
    <name evidence="3" type="ORF">Tco_1003145</name>
</gene>
<dbReference type="PANTHER" id="PTHR48475:SF1">
    <property type="entry name" value="RNASE H TYPE-1 DOMAIN-CONTAINING PROTEIN"/>
    <property type="match status" value="1"/>
</dbReference>
<accession>A0ABQ5F8M0</accession>
<name>A0ABQ5F8M0_9ASTR</name>
<dbReference type="EMBL" id="BQNB010017125">
    <property type="protein sequence ID" value="GJT59612.1"/>
    <property type="molecule type" value="Genomic_DNA"/>
</dbReference>
<evidence type="ECO:0000313" key="3">
    <source>
        <dbReference type="EMBL" id="GJT59612.1"/>
    </source>
</evidence>
<dbReference type="SUPFAM" id="SSF53098">
    <property type="entry name" value="Ribonuclease H-like"/>
    <property type="match status" value="1"/>
</dbReference>
<comment type="caution">
    <text evidence="3">The sequence shown here is derived from an EMBL/GenBank/DDBJ whole genome shotgun (WGS) entry which is preliminary data.</text>
</comment>
<evidence type="ECO:0000256" key="1">
    <source>
        <dbReference type="SAM" id="MobiDB-lite"/>
    </source>
</evidence>
<dbReference type="CDD" id="cd01647">
    <property type="entry name" value="RT_LTR"/>
    <property type="match status" value="1"/>
</dbReference>
<keyword evidence="3" id="KW-0808">Transferase</keyword>
<dbReference type="CDD" id="cd09279">
    <property type="entry name" value="RNase_HI_like"/>
    <property type="match status" value="1"/>
</dbReference>
<reference evidence="3" key="2">
    <citation type="submission" date="2022-01" db="EMBL/GenBank/DDBJ databases">
        <authorList>
            <person name="Yamashiro T."/>
            <person name="Shiraishi A."/>
            <person name="Satake H."/>
            <person name="Nakayama K."/>
        </authorList>
    </citation>
    <scope>NUCLEOTIDE SEQUENCE</scope>
</reference>